<feature type="coiled-coil region" evidence="1">
    <location>
        <begin position="518"/>
        <end position="545"/>
    </location>
</feature>
<proteinExistence type="predicted"/>
<comment type="caution">
    <text evidence="3">The sequence shown here is derived from an EMBL/GenBank/DDBJ whole genome shotgun (WGS) entry which is preliminary data.</text>
</comment>
<dbReference type="STRING" id="1227465.C463_16953"/>
<keyword evidence="4" id="KW-1185">Reference proteome</keyword>
<gene>
    <name evidence="3" type="ORF">C463_16953</name>
</gene>
<evidence type="ECO:0000256" key="1">
    <source>
        <dbReference type="SAM" id="Coils"/>
    </source>
</evidence>
<name>M0DX99_9EURY</name>
<dbReference type="EMBL" id="AOJK01000078">
    <property type="protein sequence ID" value="ELZ39352.1"/>
    <property type="molecule type" value="Genomic_DNA"/>
</dbReference>
<evidence type="ECO:0000313" key="3">
    <source>
        <dbReference type="EMBL" id="ELZ39352.1"/>
    </source>
</evidence>
<dbReference type="Proteomes" id="UP000011586">
    <property type="component" value="Unassembled WGS sequence"/>
</dbReference>
<dbReference type="AlphaFoldDB" id="M0DX99"/>
<feature type="compositionally biased region" description="Basic and acidic residues" evidence="2">
    <location>
        <begin position="791"/>
        <end position="824"/>
    </location>
</feature>
<evidence type="ECO:0000313" key="4">
    <source>
        <dbReference type="Proteomes" id="UP000011586"/>
    </source>
</evidence>
<organism evidence="3 4">
    <name type="scientific">Halorubrum californiense DSM 19288</name>
    <dbReference type="NCBI Taxonomy" id="1227465"/>
    <lineage>
        <taxon>Archaea</taxon>
        <taxon>Methanobacteriati</taxon>
        <taxon>Methanobacteriota</taxon>
        <taxon>Stenosarchaea group</taxon>
        <taxon>Halobacteria</taxon>
        <taxon>Halobacteriales</taxon>
        <taxon>Haloferacaceae</taxon>
        <taxon>Halorubrum</taxon>
    </lineage>
</organism>
<keyword evidence="1" id="KW-0175">Coiled coil</keyword>
<feature type="region of interest" description="Disordered" evidence="2">
    <location>
        <begin position="791"/>
        <end position="829"/>
    </location>
</feature>
<dbReference type="RefSeq" id="WP_008446057.1">
    <property type="nucleotide sequence ID" value="NZ_AOJK01000078.1"/>
</dbReference>
<dbReference type="PATRIC" id="fig|1227465.4.peg.3279"/>
<dbReference type="OrthoDB" id="341779at2157"/>
<reference evidence="3 4" key="1">
    <citation type="journal article" date="2014" name="PLoS Genet.">
        <title>Phylogenetically driven sequencing of extremely halophilic archaea reveals strategies for static and dynamic osmo-response.</title>
        <authorList>
            <person name="Becker E.A."/>
            <person name="Seitzer P.M."/>
            <person name="Tritt A."/>
            <person name="Larsen D."/>
            <person name="Krusor M."/>
            <person name="Yao A.I."/>
            <person name="Wu D."/>
            <person name="Madern D."/>
            <person name="Eisen J.A."/>
            <person name="Darling A.E."/>
            <person name="Facciotti M.T."/>
        </authorList>
    </citation>
    <scope>NUCLEOTIDE SEQUENCE [LARGE SCALE GENOMIC DNA]</scope>
    <source>
        <strain evidence="3 4">DSM 19288</strain>
    </source>
</reference>
<feature type="region of interest" description="Disordered" evidence="2">
    <location>
        <begin position="16"/>
        <end position="39"/>
    </location>
</feature>
<protein>
    <submittedName>
        <fullName evidence="3">Uncharacterized protein</fullName>
    </submittedName>
</protein>
<sequence>MSLDDRGSGVDHAALRRLTAGRGDPDQRAADATALGEDGDGSRRVVRALVQALWDDETVVRAAAESALERQFRSTDEAGRRMLVNVLFVTLAGDADPPRAVTSFLFRLVGWVRSNRTTEPDLFATVLTEAERAREGGSYSQPVSRALKQLYNAGTNDETRSTELLGSFNRRRALDQLRSETAPPGEVEYALRLLGDRPVGDASLEVLLYPLLPLRIAHDYQVMNKAVGNLKQWSDELPQSDRFELANAVEEVRAFRRGDREALPGRLRNEIALSEVGVDVLVSELDRLRDLAQYERVVPSVLDTLSGVHGVREHVDAITTVAAENDGRQRSRAVDVLSGVLTGLDAEIDHNRDRIRASYDDDVAETDDRVRELFAELAAASPLPEADLRRVVRELVRSRPQDATDRIAELIADRPADDSVVETVLDTVASESILDGTAPIVRLFERLADEDPEGALRAAETLKALGHDEARRALEDAMSGQAGRVADGAREALVTGGFYERVRAVETRSRSTELAARSESAEADRIDAEADRRAARSEYKRLEGQLREEVFEADQALRRGLAEVIEARIDSLDTLVELHLADRRVERLLEAARSRHGELGQYVDRVVLGEDVRAGIREEFETIEHDLTYLERLSAGDGDRAAELDDRLADLDAGSRVESDVDSPDDEHRAALLERERESLRELRDRYRAAADERSARVSELRSAFERERRRFDAASVDGVATVTNVQDAIDAVERRSAEVESLVQRRERDWERVTAAADRRDESVAEALASLEDTAGELARTQRRIDDLTREISDKRLDQQHSSQRSRDEKETYGEIEPRARGDARHRHEVATDRASFYEHRQVYEAFIRRYYETQLDVVRDRDFRDRHADQLARIQDELTDHME</sequence>
<evidence type="ECO:0000256" key="2">
    <source>
        <dbReference type="SAM" id="MobiDB-lite"/>
    </source>
</evidence>
<accession>M0DX99</accession>